<name>A0A0P1MHZ6_9BACT</name>
<proteinExistence type="inferred from homology"/>
<keyword evidence="1" id="KW-0328">Glycosyltransferase</keyword>
<gene>
    <name evidence="7" type="ORF">JGI4_00706</name>
    <name evidence="6" type="ORF">JGI8_01962</name>
</gene>
<evidence type="ECO:0000256" key="4">
    <source>
        <dbReference type="ARBA" id="ARBA00044042"/>
    </source>
</evidence>
<dbReference type="Pfam" id="PF01075">
    <property type="entry name" value="Glyco_transf_9"/>
    <property type="match status" value="1"/>
</dbReference>
<accession>A0A0S4MWJ9</accession>
<dbReference type="PANTHER" id="PTHR30160:SF1">
    <property type="entry name" value="LIPOPOLYSACCHARIDE 1,2-N-ACETYLGLUCOSAMINETRANSFERASE-RELATED"/>
    <property type="match status" value="1"/>
</dbReference>
<protein>
    <recommendedName>
        <fullName evidence="4">lipopolysaccharide heptosyltransferase II</fullName>
        <ecNumber evidence="4">2.4.99.24</ecNumber>
    </recommendedName>
</protein>
<dbReference type="AlphaFoldDB" id="A0A0P1MHZ6"/>
<organism evidence="7 8">
    <name type="scientific">Candidatus Kryptonium thompsonii</name>
    <dbReference type="NCBI Taxonomy" id="1633631"/>
    <lineage>
        <taxon>Bacteria</taxon>
        <taxon>Pseudomonadati</taxon>
        <taxon>Candidatus Kryptoniota</taxon>
        <taxon>Candidatus Kryptonium</taxon>
    </lineage>
</organism>
<dbReference type="InterPro" id="IPR002201">
    <property type="entry name" value="Glyco_trans_9"/>
</dbReference>
<dbReference type="GO" id="GO:0009244">
    <property type="term" value="P:lipopolysaccharide core region biosynthetic process"/>
    <property type="evidence" value="ECO:0007669"/>
    <property type="project" value="TreeGrafter"/>
</dbReference>
<dbReference type="NCBIfam" id="TIGR02195">
    <property type="entry name" value="heptsyl_trn_II"/>
    <property type="match status" value="1"/>
</dbReference>
<dbReference type="Gene3D" id="3.40.50.2000">
    <property type="entry name" value="Glycogen Phosphorylase B"/>
    <property type="match status" value="2"/>
</dbReference>
<dbReference type="RefSeq" id="WP_082349116.1">
    <property type="nucleotide sequence ID" value="NZ_CZVI01000046.1"/>
</dbReference>
<evidence type="ECO:0000313" key="6">
    <source>
        <dbReference type="EMBL" id="CUS94302.1"/>
    </source>
</evidence>
<accession>A0A0P1MG81</accession>
<keyword evidence="2 7" id="KW-0808">Transferase</keyword>
<dbReference type="CDD" id="cd03789">
    <property type="entry name" value="GT9_LPS_heptosyltransferase"/>
    <property type="match status" value="1"/>
</dbReference>
<dbReference type="Proteomes" id="UP000182200">
    <property type="component" value="Unassembled WGS sequence"/>
</dbReference>
<dbReference type="EMBL" id="FAOP01000003">
    <property type="protein sequence ID" value="CUU03141.1"/>
    <property type="molecule type" value="Genomic_DNA"/>
</dbReference>
<evidence type="ECO:0000256" key="2">
    <source>
        <dbReference type="ARBA" id="ARBA00022679"/>
    </source>
</evidence>
<accession>A0A0P1LNL8</accession>
<comment type="similarity">
    <text evidence="3">Belongs to the glycosyltransferase 9 family.</text>
</comment>
<evidence type="ECO:0000313" key="7">
    <source>
        <dbReference type="EMBL" id="CUU03141.1"/>
    </source>
</evidence>
<evidence type="ECO:0000313" key="9">
    <source>
        <dbReference type="Proteomes" id="UP000182200"/>
    </source>
</evidence>
<dbReference type="EMBL" id="CZVI01000046">
    <property type="protein sequence ID" value="CUS94302.1"/>
    <property type="molecule type" value="Genomic_DNA"/>
</dbReference>
<dbReference type="Proteomes" id="UP000182011">
    <property type="component" value="Unassembled WGS sequence"/>
</dbReference>
<accession>A0A0N7MRI3</accession>
<sequence length="345" mass="39525">MMNILNWKRILIIQTAFIGDVVLALPLLQVLRKNFPSAKIDFMLIPRTAELLKNHPDVNDVIIFDKKGKDKGLMGIIKMVKLVSQRNYDAVFIPHRHFRSAIIPFLAGIKIRVGFDKSVFKFLYTHVVKYKQIHEIERNLSLLEPFGIKFQVKELPNLYPSEYERDYIDRFISNVNSKLICIAPGSVWATKRWLKERFAELVKLLIEDGFVVALVGGVEDFELCEEIKNMISSENVFNFCGKLSLLQSAELLRRSILLVSNDSAPMHIAVAMRTPVVAIFGSTIPEFGFYPYGEKDKIVQVENLYCRPCGIHGRKKCPEGHFKCMKLIETEKVYSAVKSVIQSLQ</sequence>
<dbReference type="GO" id="GO:0005829">
    <property type="term" value="C:cytosol"/>
    <property type="evidence" value="ECO:0007669"/>
    <property type="project" value="TreeGrafter"/>
</dbReference>
<dbReference type="InterPro" id="IPR011910">
    <property type="entry name" value="RfaF"/>
</dbReference>
<accession>A0A0P1MHZ6</accession>
<accession>A0A0P1LNB4</accession>
<keyword evidence="9" id="KW-1185">Reference proteome</keyword>
<evidence type="ECO:0000313" key="8">
    <source>
        <dbReference type="Proteomes" id="UP000182011"/>
    </source>
</evidence>
<evidence type="ECO:0000256" key="3">
    <source>
        <dbReference type="ARBA" id="ARBA00043995"/>
    </source>
</evidence>
<accession>A0A0P1L6V4</accession>
<reference evidence="7 8" key="2">
    <citation type="submission" date="2015-11" db="EMBL/GenBank/DDBJ databases">
        <authorList>
            <person name="Zhang Y."/>
            <person name="Guo Z."/>
        </authorList>
    </citation>
    <scope>NUCLEOTIDE SEQUENCE [LARGE SCALE GENOMIC DNA]</scope>
    <source>
        <strain evidence="7">JGI-4</strain>
    </source>
</reference>
<dbReference type="SUPFAM" id="SSF53756">
    <property type="entry name" value="UDP-Glycosyltransferase/glycogen phosphorylase"/>
    <property type="match status" value="1"/>
</dbReference>
<dbReference type="PANTHER" id="PTHR30160">
    <property type="entry name" value="TETRAACYLDISACCHARIDE 4'-KINASE-RELATED"/>
    <property type="match status" value="1"/>
</dbReference>
<evidence type="ECO:0000256" key="1">
    <source>
        <dbReference type="ARBA" id="ARBA00022676"/>
    </source>
</evidence>
<dbReference type="OrthoDB" id="9783989at2"/>
<dbReference type="InterPro" id="IPR051199">
    <property type="entry name" value="LPS_LOS_Heptosyltrfase"/>
</dbReference>
<dbReference type="STRING" id="1633631.GCA_001442925_00706"/>
<dbReference type="EC" id="2.4.99.24" evidence="4"/>
<reference evidence="6 9" key="1">
    <citation type="submission" date="2015-11" db="EMBL/GenBank/DDBJ databases">
        <authorList>
            <person name="Varghese N."/>
        </authorList>
    </citation>
    <scope>NUCLEOTIDE SEQUENCE [LARGE SCALE GENOMIC DNA]</scope>
    <source>
        <strain evidence="6 9">JGI-8</strain>
    </source>
</reference>
<dbReference type="GO" id="GO:0008713">
    <property type="term" value="F:ADP-heptose-lipopolysaccharide heptosyltransferase activity"/>
    <property type="evidence" value="ECO:0007669"/>
    <property type="project" value="UniProtKB-EC"/>
</dbReference>
<accession>A0A0P1L7F3</accession>
<evidence type="ECO:0000256" key="5">
    <source>
        <dbReference type="ARBA" id="ARBA00047503"/>
    </source>
</evidence>
<comment type="catalytic activity">
    <reaction evidence="5">
        <text>an L-alpha-D-Hep-(1-&gt;5)-[alpha-Kdo-(2-&gt;4)]-alpha-Kdo-(2-&gt;6)-lipid A + ADP-L-glycero-beta-D-manno-heptose = an L-alpha-D-Hep-(1-&gt;3)-L-alpha-D-Hep-(1-&gt;5)-[alpha-Kdo-(2-&gt;4)]-alpha-Kdo-(2-&gt;6)-lipid A + ADP + H(+)</text>
        <dbReference type="Rhea" id="RHEA:74071"/>
        <dbReference type="ChEBI" id="CHEBI:15378"/>
        <dbReference type="ChEBI" id="CHEBI:61506"/>
        <dbReference type="ChEBI" id="CHEBI:193068"/>
        <dbReference type="ChEBI" id="CHEBI:193069"/>
        <dbReference type="ChEBI" id="CHEBI:456216"/>
        <dbReference type="EC" id="2.4.99.24"/>
    </reaction>
</comment>